<dbReference type="Pfam" id="PF04442">
    <property type="entry name" value="CtaG_Cox11"/>
    <property type="match status" value="1"/>
</dbReference>
<dbReference type="EMBL" id="CAWYQH010000174">
    <property type="protein sequence ID" value="CAK8698642.1"/>
    <property type="molecule type" value="Genomic_DNA"/>
</dbReference>
<evidence type="ECO:0000256" key="4">
    <source>
        <dbReference type="ARBA" id="ARBA00022989"/>
    </source>
</evidence>
<evidence type="ECO:0000256" key="6">
    <source>
        <dbReference type="SAM" id="MobiDB-lite"/>
    </source>
</evidence>
<evidence type="ECO:0000256" key="2">
    <source>
        <dbReference type="ARBA" id="ARBA00004243"/>
    </source>
</evidence>
<feature type="transmembrane region" description="Helical" evidence="7">
    <location>
        <begin position="120"/>
        <end position="139"/>
    </location>
</feature>
<dbReference type="InterPro" id="IPR023471">
    <property type="entry name" value="CtaG/Cox11_dom_sf"/>
</dbReference>
<sequence>MKCLGCLKMTSSTTSSSVLLPQYFLCIYKRFTSSSVSSLFNHHSFNQNSKCQRTVFTYAVASNCKPHTLLDGFYPQAYKLNYVGLRSGLTVVNNSNIFLSAKLLHYQQHYSQSKKSKISAVMYFCSVLVFMIGLSYAAVPMYRLFCQATGLGGDPSIGHKTDNVATMEPVRERKVNVFFNADHHAAMEWNFKPSQSEITVVPGETALAFYTAKNPTDKPIIGIATYNVVPFQAGLYFNKIQCFCFEEQWLNPNEEVDMPVFFYIDPDFDDDPLLANTDDIILSYTFFKAEEGQTLPLPGFMKLKSVVSSHDIDTADSKPSDSQQHAESNLGKENKI</sequence>
<proteinExistence type="inferred from homology"/>
<evidence type="ECO:0000313" key="8">
    <source>
        <dbReference type="EMBL" id="CAK8698642.1"/>
    </source>
</evidence>
<organism evidence="8 9">
    <name type="scientific">Clavelina lepadiformis</name>
    <name type="common">Light-bulb sea squirt</name>
    <name type="synonym">Ascidia lepadiformis</name>
    <dbReference type="NCBI Taxonomy" id="159417"/>
    <lineage>
        <taxon>Eukaryota</taxon>
        <taxon>Metazoa</taxon>
        <taxon>Chordata</taxon>
        <taxon>Tunicata</taxon>
        <taxon>Ascidiacea</taxon>
        <taxon>Aplousobranchia</taxon>
        <taxon>Clavelinidae</taxon>
        <taxon>Clavelina</taxon>
    </lineage>
</organism>
<accession>A0ABP0H466</accession>
<name>A0ABP0H466_CLALP</name>
<comment type="subcellular location">
    <subcellularLocation>
        <location evidence="2">Mitochondrion inner membrane</location>
        <topology evidence="2">Single-pass membrane protein</topology>
        <orientation evidence="2">Intermembrane side</orientation>
    </subcellularLocation>
</comment>
<keyword evidence="9" id="KW-1185">Reference proteome</keyword>
<evidence type="ECO:0000256" key="3">
    <source>
        <dbReference type="ARBA" id="ARBA00022692"/>
    </source>
</evidence>
<keyword evidence="4 7" id="KW-1133">Transmembrane helix</keyword>
<dbReference type="HAMAP" id="MF_00155">
    <property type="entry name" value="CtaG"/>
    <property type="match status" value="1"/>
</dbReference>
<reference evidence="8 9" key="1">
    <citation type="submission" date="2024-02" db="EMBL/GenBank/DDBJ databases">
        <authorList>
            <person name="Daric V."/>
            <person name="Darras S."/>
        </authorList>
    </citation>
    <scope>NUCLEOTIDE SEQUENCE [LARGE SCALE GENOMIC DNA]</scope>
</reference>
<comment type="caution">
    <text evidence="8">The sequence shown here is derived from an EMBL/GenBank/DDBJ whole genome shotgun (WGS) entry which is preliminary data.</text>
</comment>
<dbReference type="Gene3D" id="2.60.370.10">
    <property type="entry name" value="Ctag/Cox11"/>
    <property type="match status" value="1"/>
</dbReference>
<evidence type="ECO:0000256" key="1">
    <source>
        <dbReference type="ARBA" id="ARBA00004007"/>
    </source>
</evidence>
<keyword evidence="3 7" id="KW-0812">Transmembrane</keyword>
<comment type="function">
    <text evidence="1">Exerts its effect at some terminal stage of cytochrome c oxidase synthesis, probably by being involved in the insertion of the copper B into subunit I.</text>
</comment>
<dbReference type="PANTHER" id="PTHR21320:SF3">
    <property type="entry name" value="CYTOCHROME C OXIDASE ASSEMBLY PROTEIN COX11, MITOCHONDRIAL-RELATED"/>
    <property type="match status" value="1"/>
</dbReference>
<dbReference type="NCBIfam" id="NF003465">
    <property type="entry name" value="PRK05089.1"/>
    <property type="match status" value="1"/>
</dbReference>
<gene>
    <name evidence="8" type="ORF">CVLEPA_LOCUS32065</name>
</gene>
<evidence type="ECO:0000313" key="9">
    <source>
        <dbReference type="Proteomes" id="UP001642483"/>
    </source>
</evidence>
<dbReference type="PANTHER" id="PTHR21320">
    <property type="entry name" value="CYTOCHROME C OXIDASE ASSEMBLY PROTEIN COX11-RELATED"/>
    <property type="match status" value="1"/>
</dbReference>
<dbReference type="InterPro" id="IPR007533">
    <property type="entry name" value="Cyt_c_oxidase_assmbl_CtaG"/>
</dbReference>
<evidence type="ECO:0000256" key="7">
    <source>
        <dbReference type="SAM" id="Phobius"/>
    </source>
</evidence>
<evidence type="ECO:0008006" key="10">
    <source>
        <dbReference type="Google" id="ProtNLM"/>
    </source>
</evidence>
<dbReference type="Proteomes" id="UP001642483">
    <property type="component" value="Unassembled WGS sequence"/>
</dbReference>
<evidence type="ECO:0000256" key="5">
    <source>
        <dbReference type="ARBA" id="ARBA00023136"/>
    </source>
</evidence>
<protein>
    <recommendedName>
        <fullName evidence="10">Cytochrome c oxidase assembly protein COX11</fullName>
    </recommendedName>
</protein>
<keyword evidence="5 7" id="KW-0472">Membrane</keyword>
<dbReference type="SUPFAM" id="SSF110111">
    <property type="entry name" value="Ctag/Cox11"/>
    <property type="match status" value="1"/>
</dbReference>
<feature type="region of interest" description="Disordered" evidence="6">
    <location>
        <begin position="312"/>
        <end position="336"/>
    </location>
</feature>